<dbReference type="SUPFAM" id="SSF55781">
    <property type="entry name" value="GAF domain-like"/>
    <property type="match status" value="1"/>
</dbReference>
<dbReference type="PANTHER" id="PTHR30136:SF35">
    <property type="entry name" value="HTH-TYPE TRANSCRIPTIONAL REGULATOR RV1719"/>
    <property type="match status" value="1"/>
</dbReference>
<dbReference type="PANTHER" id="PTHR30136">
    <property type="entry name" value="HELIX-TURN-HELIX TRANSCRIPTIONAL REGULATOR, ICLR FAMILY"/>
    <property type="match status" value="1"/>
</dbReference>
<dbReference type="Gene3D" id="3.30.450.40">
    <property type="match status" value="1"/>
</dbReference>
<evidence type="ECO:0000256" key="2">
    <source>
        <dbReference type="ARBA" id="ARBA00023125"/>
    </source>
</evidence>
<dbReference type="InterPro" id="IPR036388">
    <property type="entry name" value="WH-like_DNA-bd_sf"/>
</dbReference>
<sequence length="247" mass="26349">MEGIQVISRAAALLREVSANPDGLSLGQLAAATGLARSTVQRIVNALESEHLVQAGAGGVRPGWGLRRLAELPGPGIARELRADMYGLFEATHETIDISTLVNGEVLFMDRFLSDQPVRAVPALGAAYPAYSMSNGKALLSLCTDEEIRSLYGNADLQRLTPNTLGSVELLLKQVDAIRRGAISCDLEEHAMGTCAVGLPVGHYRGVKLAISVVLPVARFAAKRGQTEKALAECVRHCQRRLEELGG</sequence>
<dbReference type="GO" id="GO:0003700">
    <property type="term" value="F:DNA-binding transcription factor activity"/>
    <property type="evidence" value="ECO:0007669"/>
    <property type="project" value="TreeGrafter"/>
</dbReference>
<accession>A0A246WN14</accession>
<dbReference type="InterPro" id="IPR029016">
    <property type="entry name" value="GAF-like_dom_sf"/>
</dbReference>
<dbReference type="EMBL" id="NJGU01000011">
    <property type="protein sequence ID" value="OWY27386.1"/>
    <property type="molecule type" value="Genomic_DNA"/>
</dbReference>
<dbReference type="PROSITE" id="PS51078">
    <property type="entry name" value="ICLR_ED"/>
    <property type="match status" value="1"/>
</dbReference>
<dbReference type="Pfam" id="PF09339">
    <property type="entry name" value="HTH_IclR"/>
    <property type="match status" value="1"/>
</dbReference>
<organism evidence="6 7">
    <name type="scientific">Herbaspirillum robiniae</name>
    <dbReference type="NCBI Taxonomy" id="2014887"/>
    <lineage>
        <taxon>Bacteria</taxon>
        <taxon>Pseudomonadati</taxon>
        <taxon>Pseudomonadota</taxon>
        <taxon>Betaproteobacteria</taxon>
        <taxon>Burkholderiales</taxon>
        <taxon>Oxalobacteraceae</taxon>
        <taxon>Herbaspirillum</taxon>
    </lineage>
</organism>
<gene>
    <name evidence="6" type="ORF">CEJ42_20280</name>
</gene>
<feature type="domain" description="IclR-ED" evidence="5">
    <location>
        <begin position="65"/>
        <end position="247"/>
    </location>
</feature>
<dbReference type="PROSITE" id="PS51077">
    <property type="entry name" value="HTH_ICLR"/>
    <property type="match status" value="1"/>
</dbReference>
<keyword evidence="2" id="KW-0238">DNA-binding</keyword>
<dbReference type="InterPro" id="IPR050707">
    <property type="entry name" value="HTH_MetabolicPath_Reg"/>
</dbReference>
<comment type="caution">
    <text evidence="6">The sequence shown here is derived from an EMBL/GenBank/DDBJ whole genome shotgun (WGS) entry which is preliminary data.</text>
</comment>
<name>A0A246WN14_9BURK</name>
<evidence type="ECO:0000259" key="5">
    <source>
        <dbReference type="PROSITE" id="PS51078"/>
    </source>
</evidence>
<dbReference type="Proteomes" id="UP000197596">
    <property type="component" value="Unassembled WGS sequence"/>
</dbReference>
<evidence type="ECO:0000256" key="1">
    <source>
        <dbReference type="ARBA" id="ARBA00023015"/>
    </source>
</evidence>
<dbReference type="RefSeq" id="WP_088752316.1">
    <property type="nucleotide sequence ID" value="NZ_NJGU01000011.1"/>
</dbReference>
<dbReference type="InterPro" id="IPR036390">
    <property type="entry name" value="WH_DNA-bd_sf"/>
</dbReference>
<dbReference type="Gene3D" id="1.10.10.10">
    <property type="entry name" value="Winged helix-like DNA-binding domain superfamily/Winged helix DNA-binding domain"/>
    <property type="match status" value="1"/>
</dbReference>
<keyword evidence="1" id="KW-0805">Transcription regulation</keyword>
<reference evidence="6 7" key="1">
    <citation type="submission" date="2017-06" db="EMBL/GenBank/DDBJ databases">
        <title>Herbaspirillum phytohormonus sp. nov., isolated from the root nodule of Robinia pseudoacacia in lead-zinc mine.</title>
        <authorList>
            <person name="Fan M."/>
            <person name="Lin Y."/>
        </authorList>
    </citation>
    <scope>NUCLEOTIDE SEQUENCE [LARGE SCALE GENOMIC DNA]</scope>
    <source>
        <strain evidence="6 7">HZ10</strain>
    </source>
</reference>
<dbReference type="SUPFAM" id="SSF46785">
    <property type="entry name" value="Winged helix' DNA-binding domain"/>
    <property type="match status" value="1"/>
</dbReference>
<evidence type="ECO:0000313" key="7">
    <source>
        <dbReference type="Proteomes" id="UP000197596"/>
    </source>
</evidence>
<proteinExistence type="predicted"/>
<evidence type="ECO:0000313" key="6">
    <source>
        <dbReference type="EMBL" id="OWY27386.1"/>
    </source>
</evidence>
<dbReference type="Pfam" id="PF01614">
    <property type="entry name" value="IclR_C"/>
    <property type="match status" value="1"/>
</dbReference>
<protein>
    <submittedName>
        <fullName evidence="6">IclR family transcriptional regulator</fullName>
    </submittedName>
</protein>
<evidence type="ECO:0000259" key="4">
    <source>
        <dbReference type="PROSITE" id="PS51077"/>
    </source>
</evidence>
<evidence type="ECO:0000256" key="3">
    <source>
        <dbReference type="ARBA" id="ARBA00023163"/>
    </source>
</evidence>
<dbReference type="GO" id="GO:0003677">
    <property type="term" value="F:DNA binding"/>
    <property type="evidence" value="ECO:0007669"/>
    <property type="project" value="UniProtKB-KW"/>
</dbReference>
<keyword evidence="3" id="KW-0804">Transcription</keyword>
<dbReference type="GO" id="GO:0045892">
    <property type="term" value="P:negative regulation of DNA-templated transcription"/>
    <property type="evidence" value="ECO:0007669"/>
    <property type="project" value="TreeGrafter"/>
</dbReference>
<feature type="domain" description="HTH iclR-type" evidence="4">
    <location>
        <begin position="4"/>
        <end position="66"/>
    </location>
</feature>
<dbReference type="InterPro" id="IPR005471">
    <property type="entry name" value="Tscrpt_reg_IclR_N"/>
</dbReference>
<dbReference type="AlphaFoldDB" id="A0A246WN14"/>
<dbReference type="InterPro" id="IPR014757">
    <property type="entry name" value="Tscrpt_reg_IclR_C"/>
</dbReference>
<dbReference type="SMART" id="SM00346">
    <property type="entry name" value="HTH_ICLR"/>
    <property type="match status" value="1"/>
</dbReference>